<dbReference type="GeneID" id="44151869"/>
<comment type="similarity">
    <text evidence="2">Belongs to the ycf33 family.</text>
</comment>
<sequence length="65" mass="7752">MKKFWDNINKFPKFLLSVIIGFFLTTFQEIFESLKKKNRRQIIIVTIITLTSTITFILRQMLGIN</sequence>
<feature type="transmembrane region" description="Helical" evidence="5">
    <location>
        <begin position="43"/>
        <end position="62"/>
    </location>
</feature>
<keyword evidence="5" id="KW-0812">Transmembrane</keyword>
<evidence type="ECO:0000256" key="3">
    <source>
        <dbReference type="ARBA" id="ARBA00021584"/>
    </source>
</evidence>
<dbReference type="InterPro" id="IPR008470">
    <property type="entry name" value="Uncharacterised_Ycf33"/>
</dbReference>
<name>A0A6C0A9M5_9FLOR</name>
<evidence type="ECO:0000256" key="5">
    <source>
        <dbReference type="SAM" id="Phobius"/>
    </source>
</evidence>
<evidence type="ECO:0000313" key="6">
    <source>
        <dbReference type="EMBL" id="QHS70615.1"/>
    </source>
</evidence>
<geneLocation type="plastid" evidence="6"/>
<comment type="subcellular location">
    <subcellularLocation>
        <location evidence="1">Plastid</location>
    </subcellularLocation>
</comment>
<dbReference type="Pfam" id="PF05421">
    <property type="entry name" value="DUF751"/>
    <property type="match status" value="1"/>
</dbReference>
<keyword evidence="5" id="KW-0472">Membrane</keyword>
<reference evidence="6" key="1">
    <citation type="journal article" date="2019" name="Mitochondrial DNA Part B Resour">
        <title>The complete plastid genome and phylogenetic analysis of Gracilaria edulis.</title>
        <authorList>
            <person name="Liu T."/>
            <person name="Tang X."/>
            <person name="Jia X."/>
            <person name="Wu X."/>
            <person name="Huang M."/>
            <person name="Zeng J."/>
            <person name="Chen W."/>
        </authorList>
    </citation>
    <scope>NUCLEOTIDE SEQUENCE</scope>
</reference>
<protein>
    <recommendedName>
        <fullName evidence="3">Uncharacterized protein ycf33</fullName>
    </recommendedName>
</protein>
<keyword evidence="4 6" id="KW-0934">Plastid</keyword>
<organism evidence="6">
    <name type="scientific">Gracilaria edulis</name>
    <dbReference type="NCBI Taxonomy" id="172966"/>
    <lineage>
        <taxon>Eukaryota</taxon>
        <taxon>Rhodophyta</taxon>
        <taxon>Florideophyceae</taxon>
        <taxon>Rhodymeniophycidae</taxon>
        <taxon>Gracilariales</taxon>
        <taxon>Gracilariaceae</taxon>
        <taxon>Gracilaria</taxon>
    </lineage>
</organism>
<dbReference type="EMBL" id="MN053318">
    <property type="protein sequence ID" value="QHS70615.1"/>
    <property type="molecule type" value="Genomic_DNA"/>
</dbReference>
<evidence type="ECO:0000256" key="1">
    <source>
        <dbReference type="ARBA" id="ARBA00004474"/>
    </source>
</evidence>
<keyword evidence="5" id="KW-1133">Transmembrane helix</keyword>
<proteinExistence type="inferred from homology"/>
<dbReference type="AlphaFoldDB" id="A0A6C0A9M5"/>
<gene>
    <name evidence="6" type="primary">ycf33</name>
</gene>
<accession>A0A6C0A9M5</accession>
<evidence type="ECO:0000256" key="4">
    <source>
        <dbReference type="ARBA" id="ARBA00022640"/>
    </source>
</evidence>
<dbReference type="GO" id="GO:0009536">
    <property type="term" value="C:plastid"/>
    <property type="evidence" value="ECO:0007669"/>
    <property type="project" value="UniProtKB-SubCell"/>
</dbReference>
<feature type="transmembrane region" description="Helical" evidence="5">
    <location>
        <begin position="14"/>
        <end position="31"/>
    </location>
</feature>
<dbReference type="RefSeq" id="YP_009732056.1">
    <property type="nucleotide sequence ID" value="NC_046041.1"/>
</dbReference>
<evidence type="ECO:0000256" key="2">
    <source>
        <dbReference type="ARBA" id="ARBA00010985"/>
    </source>
</evidence>